<comment type="similarity">
    <text evidence="2">Belongs to the GST superfamily. Theta family.</text>
</comment>
<dbReference type="InterPro" id="IPR040075">
    <property type="entry name" value="GST_N_Theta"/>
</dbReference>
<dbReference type="OrthoDB" id="422574at2759"/>
<sequence length="229" mass="26725">MPLRYYFDMLSQPSRTVYIFLRLNNVPFEPKLVALRKGEHKSDEYKQINPFGLVPAIDDDGFKLTESIAILKYIINKNGLPDHWYPQKNLKKQARVEEYLHWHHFNTRAKCALLFQQLLIIPRATGKPVNQEKVSNCRKEVTKMVEDLESYFLKNTRYLGGDELSIADLLGTCELLQLYGVHEQGLYESSPTVKAWIERVRQDTNPIFDEAHKMVARTHDVYKQISAKL</sequence>
<dbReference type="Proteomes" id="UP000678393">
    <property type="component" value="Unassembled WGS sequence"/>
</dbReference>
<keyword evidence="9" id="KW-1185">Reference proteome</keyword>
<dbReference type="InterPro" id="IPR040077">
    <property type="entry name" value="GST_C_Theta"/>
</dbReference>
<name>A0A8S3Z826_9EUPU</name>
<dbReference type="PROSITE" id="PS50404">
    <property type="entry name" value="GST_NTER"/>
    <property type="match status" value="1"/>
</dbReference>
<dbReference type="GO" id="GO:0006749">
    <property type="term" value="P:glutathione metabolic process"/>
    <property type="evidence" value="ECO:0007669"/>
    <property type="project" value="TreeGrafter"/>
</dbReference>
<dbReference type="Pfam" id="PF02798">
    <property type="entry name" value="GST_N"/>
    <property type="match status" value="1"/>
</dbReference>
<dbReference type="InterPro" id="IPR010987">
    <property type="entry name" value="Glutathione-S-Trfase_C-like"/>
</dbReference>
<dbReference type="SFLD" id="SFLDS00019">
    <property type="entry name" value="Glutathione_Transferase_(cytos"/>
    <property type="match status" value="1"/>
</dbReference>
<dbReference type="SUPFAM" id="SSF47616">
    <property type="entry name" value="GST C-terminal domain-like"/>
    <property type="match status" value="1"/>
</dbReference>
<comment type="subcellular location">
    <subcellularLocation>
        <location evidence="1">Cytoplasm</location>
    </subcellularLocation>
</comment>
<evidence type="ECO:0000256" key="5">
    <source>
        <dbReference type="ARBA" id="ARBA00047960"/>
    </source>
</evidence>
<dbReference type="CDD" id="cd03050">
    <property type="entry name" value="GST_N_Theta"/>
    <property type="match status" value="1"/>
</dbReference>
<accession>A0A8S3Z826</accession>
<dbReference type="InterPro" id="IPR004046">
    <property type="entry name" value="GST_C"/>
</dbReference>
<keyword evidence="3" id="KW-0963">Cytoplasm</keyword>
<evidence type="ECO:0000313" key="9">
    <source>
        <dbReference type="Proteomes" id="UP000678393"/>
    </source>
</evidence>
<evidence type="ECO:0000259" key="6">
    <source>
        <dbReference type="PROSITE" id="PS50404"/>
    </source>
</evidence>
<dbReference type="InterPro" id="IPR051369">
    <property type="entry name" value="GST_Theta"/>
</dbReference>
<dbReference type="PANTHER" id="PTHR43917:SF8">
    <property type="entry name" value="GH16740P-RELATED"/>
    <property type="match status" value="1"/>
</dbReference>
<comment type="catalytic activity">
    <reaction evidence="5">
        <text>RX + glutathione = an S-substituted glutathione + a halide anion + H(+)</text>
        <dbReference type="Rhea" id="RHEA:16437"/>
        <dbReference type="ChEBI" id="CHEBI:15378"/>
        <dbReference type="ChEBI" id="CHEBI:16042"/>
        <dbReference type="ChEBI" id="CHEBI:17792"/>
        <dbReference type="ChEBI" id="CHEBI:57925"/>
        <dbReference type="ChEBI" id="CHEBI:90779"/>
        <dbReference type="EC" id="2.5.1.18"/>
    </reaction>
</comment>
<protein>
    <recommendedName>
        <fullName evidence="10">Glutathione transferase</fullName>
    </recommendedName>
</protein>
<dbReference type="PROSITE" id="PS50405">
    <property type="entry name" value="GST_CTER"/>
    <property type="match status" value="1"/>
</dbReference>
<comment type="caution">
    <text evidence="8">The sequence shown here is derived from an EMBL/GenBank/DDBJ whole genome shotgun (WGS) entry which is preliminary data.</text>
</comment>
<dbReference type="Pfam" id="PF00043">
    <property type="entry name" value="GST_C"/>
    <property type="match status" value="1"/>
</dbReference>
<dbReference type="InterPro" id="IPR036249">
    <property type="entry name" value="Thioredoxin-like_sf"/>
</dbReference>
<feature type="domain" description="GST N-terminal" evidence="6">
    <location>
        <begin position="1"/>
        <end position="82"/>
    </location>
</feature>
<feature type="domain" description="GST C-terminal" evidence="7">
    <location>
        <begin position="89"/>
        <end position="229"/>
    </location>
</feature>
<dbReference type="InterPro" id="IPR040079">
    <property type="entry name" value="Glutathione_S-Trfase"/>
</dbReference>
<dbReference type="Gene3D" id="3.40.30.10">
    <property type="entry name" value="Glutaredoxin"/>
    <property type="match status" value="1"/>
</dbReference>
<evidence type="ECO:0000256" key="2">
    <source>
        <dbReference type="ARBA" id="ARBA00009899"/>
    </source>
</evidence>
<dbReference type="Gene3D" id="1.20.1050.10">
    <property type="match status" value="1"/>
</dbReference>
<gene>
    <name evidence="8" type="ORF">CUNI_LOCUS11245</name>
</gene>
<evidence type="ECO:0000256" key="1">
    <source>
        <dbReference type="ARBA" id="ARBA00004496"/>
    </source>
</evidence>
<dbReference type="FunFam" id="1.20.1050.10:FF:000039">
    <property type="entry name" value="Glutathione S-transferase theta-1"/>
    <property type="match status" value="1"/>
</dbReference>
<dbReference type="FunFam" id="3.40.30.10:FF:000176">
    <property type="entry name" value="Glutathione S-transferase theta-1"/>
    <property type="match status" value="1"/>
</dbReference>
<evidence type="ECO:0008006" key="10">
    <source>
        <dbReference type="Google" id="ProtNLM"/>
    </source>
</evidence>
<dbReference type="GO" id="GO:0005737">
    <property type="term" value="C:cytoplasm"/>
    <property type="evidence" value="ECO:0007669"/>
    <property type="project" value="UniProtKB-SubCell"/>
</dbReference>
<proteinExistence type="inferred from homology"/>
<dbReference type="EMBL" id="CAJHNH020002130">
    <property type="protein sequence ID" value="CAG5125687.1"/>
    <property type="molecule type" value="Genomic_DNA"/>
</dbReference>
<dbReference type="CDD" id="cd03183">
    <property type="entry name" value="GST_C_Theta"/>
    <property type="match status" value="1"/>
</dbReference>
<dbReference type="GO" id="GO:0004364">
    <property type="term" value="F:glutathione transferase activity"/>
    <property type="evidence" value="ECO:0007669"/>
    <property type="project" value="UniProtKB-EC"/>
</dbReference>
<evidence type="ECO:0000259" key="7">
    <source>
        <dbReference type="PROSITE" id="PS50405"/>
    </source>
</evidence>
<dbReference type="SFLD" id="SFLDG00358">
    <property type="entry name" value="Main_(cytGST)"/>
    <property type="match status" value="1"/>
</dbReference>
<evidence type="ECO:0000313" key="8">
    <source>
        <dbReference type="EMBL" id="CAG5125687.1"/>
    </source>
</evidence>
<evidence type="ECO:0000256" key="3">
    <source>
        <dbReference type="ARBA" id="ARBA00022490"/>
    </source>
</evidence>
<dbReference type="SUPFAM" id="SSF52833">
    <property type="entry name" value="Thioredoxin-like"/>
    <property type="match status" value="1"/>
</dbReference>
<dbReference type="PANTHER" id="PTHR43917">
    <property type="match status" value="1"/>
</dbReference>
<dbReference type="AlphaFoldDB" id="A0A8S3Z826"/>
<dbReference type="InterPro" id="IPR004045">
    <property type="entry name" value="Glutathione_S-Trfase_N"/>
</dbReference>
<organism evidence="8 9">
    <name type="scientific">Candidula unifasciata</name>
    <dbReference type="NCBI Taxonomy" id="100452"/>
    <lineage>
        <taxon>Eukaryota</taxon>
        <taxon>Metazoa</taxon>
        <taxon>Spiralia</taxon>
        <taxon>Lophotrochozoa</taxon>
        <taxon>Mollusca</taxon>
        <taxon>Gastropoda</taxon>
        <taxon>Heterobranchia</taxon>
        <taxon>Euthyneura</taxon>
        <taxon>Panpulmonata</taxon>
        <taxon>Eupulmonata</taxon>
        <taxon>Stylommatophora</taxon>
        <taxon>Helicina</taxon>
        <taxon>Helicoidea</taxon>
        <taxon>Geomitridae</taxon>
        <taxon>Candidula</taxon>
    </lineage>
</organism>
<evidence type="ECO:0000256" key="4">
    <source>
        <dbReference type="ARBA" id="ARBA00022679"/>
    </source>
</evidence>
<keyword evidence="4" id="KW-0808">Transferase</keyword>
<dbReference type="InterPro" id="IPR036282">
    <property type="entry name" value="Glutathione-S-Trfase_C_sf"/>
</dbReference>
<reference evidence="8" key="1">
    <citation type="submission" date="2021-04" db="EMBL/GenBank/DDBJ databases">
        <authorList>
            <consortium name="Molecular Ecology Group"/>
        </authorList>
    </citation>
    <scope>NUCLEOTIDE SEQUENCE</scope>
</reference>